<name>A0A1H6H214_CHRCI</name>
<reference evidence="2 3" key="1">
    <citation type="submission" date="2016-10" db="EMBL/GenBank/DDBJ databases">
        <authorList>
            <person name="de Groot N.N."/>
        </authorList>
    </citation>
    <scope>NUCLEOTIDE SEQUENCE [LARGE SCALE GENOMIC DNA]</scope>
    <source>
        <strain evidence="2 3">DSM 23031</strain>
    </source>
</reference>
<proteinExistence type="predicted"/>
<dbReference type="RefSeq" id="WP_089690320.1">
    <property type="nucleotide sequence ID" value="NZ_FNWQ01000001.1"/>
</dbReference>
<dbReference type="Proteomes" id="UP000198561">
    <property type="component" value="Unassembled WGS sequence"/>
</dbReference>
<dbReference type="AlphaFoldDB" id="A0A1H6H214"/>
<gene>
    <name evidence="2" type="ORF">SAMN05421593_1163</name>
</gene>
<feature type="region of interest" description="Disordered" evidence="1">
    <location>
        <begin position="1"/>
        <end position="23"/>
    </location>
</feature>
<dbReference type="EMBL" id="FNWQ01000001">
    <property type="protein sequence ID" value="SEH29739.1"/>
    <property type="molecule type" value="Genomic_DNA"/>
</dbReference>
<protein>
    <submittedName>
        <fullName evidence="2">Uncharacterized protein</fullName>
    </submittedName>
</protein>
<organism evidence="2 3">
    <name type="scientific">Chryseobacterium culicis</name>
    <dbReference type="NCBI Taxonomy" id="680127"/>
    <lineage>
        <taxon>Bacteria</taxon>
        <taxon>Pseudomonadati</taxon>
        <taxon>Bacteroidota</taxon>
        <taxon>Flavobacteriia</taxon>
        <taxon>Flavobacteriales</taxon>
        <taxon>Weeksellaceae</taxon>
        <taxon>Chryseobacterium group</taxon>
        <taxon>Chryseobacterium</taxon>
    </lineage>
</organism>
<dbReference type="STRING" id="680127.SAMN05421593_1163"/>
<accession>A0A1H6H214</accession>
<evidence type="ECO:0000313" key="2">
    <source>
        <dbReference type="EMBL" id="SEH29739.1"/>
    </source>
</evidence>
<sequence>MKIKEIPGIPPQKKGGFHNTESIKKFDNPEMTAQEFVILKNRLYSVNQWKDFCGEGFADFKLYDSSGNYVDRIPVKGDFIRIDIPGPGTLEAGFDWVKITDISDDHTKEDEFENISMTCRPSKEPAKSGKRYTAHFYSSGATSTFMISRGNTYIKAAVYGRNETANLDANFLDTIRNVVIALGGMIGISKIQWKRLTDALLDF</sequence>
<evidence type="ECO:0000256" key="1">
    <source>
        <dbReference type="SAM" id="MobiDB-lite"/>
    </source>
</evidence>
<dbReference type="OrthoDB" id="947646at2"/>
<evidence type="ECO:0000313" key="3">
    <source>
        <dbReference type="Proteomes" id="UP000198561"/>
    </source>
</evidence>